<sequence length="246" mass="28629">MELIKDIIGVNKQTFVKTLNSIKSHWEALLIVLVYLLISQIMLPLVSNIFSGALSIISGILMALIEAALISSFLFVLNNIVQYNRFRWKDVIEGLNYYLWKVYGILFIFFIVNFILSSTLNLIGNIGYLLSLIFQLFIIFALNPLPETIYLKNYDSRDSILYCIEFIKENFLNWFVPNIVFGACLFFIFNISNTNLLAISVSNFIPFILELLLISVLLSFFMIYRGHLFKFLSTSTRRKRQFMNKF</sequence>
<keyword evidence="3" id="KW-1185">Reference proteome</keyword>
<gene>
    <name evidence="2" type="ORF">E4100_05585</name>
</gene>
<proteinExistence type="predicted"/>
<feature type="transmembrane region" description="Helical" evidence="1">
    <location>
        <begin position="98"/>
        <end position="116"/>
    </location>
</feature>
<organism evidence="2 3">
    <name type="scientific">Soehngenia longivitae</name>
    <dbReference type="NCBI Taxonomy" id="2562294"/>
    <lineage>
        <taxon>Bacteria</taxon>
        <taxon>Bacillati</taxon>
        <taxon>Bacillota</taxon>
        <taxon>Tissierellia</taxon>
        <taxon>Tissierellales</taxon>
        <taxon>Tissierellaceae</taxon>
        <taxon>Soehngenia</taxon>
    </lineage>
</organism>
<evidence type="ECO:0000313" key="3">
    <source>
        <dbReference type="Proteomes" id="UP000298381"/>
    </source>
</evidence>
<keyword evidence="1" id="KW-1133">Transmembrane helix</keyword>
<evidence type="ECO:0008006" key="4">
    <source>
        <dbReference type="Google" id="ProtNLM"/>
    </source>
</evidence>
<dbReference type="RefSeq" id="WP_135271057.1">
    <property type="nucleotide sequence ID" value="NZ_SRIB01000006.1"/>
</dbReference>
<feature type="transmembrane region" description="Helical" evidence="1">
    <location>
        <begin position="204"/>
        <end position="224"/>
    </location>
</feature>
<dbReference type="OrthoDB" id="1701429at2"/>
<comment type="caution">
    <text evidence="2">The sequence shown here is derived from an EMBL/GenBank/DDBJ whole genome shotgun (WGS) entry which is preliminary data.</text>
</comment>
<feature type="transmembrane region" description="Helical" evidence="1">
    <location>
        <begin position="56"/>
        <end position="77"/>
    </location>
</feature>
<evidence type="ECO:0000256" key="1">
    <source>
        <dbReference type="SAM" id="Phobius"/>
    </source>
</evidence>
<keyword evidence="1" id="KW-0812">Transmembrane</keyword>
<dbReference type="EMBL" id="SRIB01000006">
    <property type="protein sequence ID" value="TFZ40284.1"/>
    <property type="molecule type" value="Genomic_DNA"/>
</dbReference>
<feature type="transmembrane region" description="Helical" evidence="1">
    <location>
        <begin position="171"/>
        <end position="192"/>
    </location>
</feature>
<dbReference type="AlphaFoldDB" id="A0A4Z0D5Y8"/>
<keyword evidence="1" id="KW-0472">Membrane</keyword>
<evidence type="ECO:0000313" key="2">
    <source>
        <dbReference type="EMBL" id="TFZ40284.1"/>
    </source>
</evidence>
<feature type="transmembrane region" description="Helical" evidence="1">
    <location>
        <begin position="122"/>
        <end position="142"/>
    </location>
</feature>
<dbReference type="Proteomes" id="UP000298381">
    <property type="component" value="Unassembled WGS sequence"/>
</dbReference>
<accession>A0A4Z0D5Y8</accession>
<name>A0A4Z0D5Y8_9FIRM</name>
<protein>
    <recommendedName>
        <fullName evidence="4">DUF975 family protein</fullName>
    </recommendedName>
</protein>
<feature type="transmembrane region" description="Helical" evidence="1">
    <location>
        <begin position="28"/>
        <end position="50"/>
    </location>
</feature>
<reference evidence="2 3" key="1">
    <citation type="submission" date="2019-03" db="EMBL/GenBank/DDBJ databases">
        <title>Draft genome sequence data and analysis of a Fermenting Bacterium, Soehngenia longevitae strain 1933PT, isolated from petroleum reservoir in Azerbaijan.</title>
        <authorList>
            <person name="Grouzdev D.S."/>
            <person name="Bidzhieva S.K."/>
            <person name="Sokolova D.S."/>
            <person name="Tourova T.P."/>
            <person name="Poltaraus A.B."/>
            <person name="Nazina T.N."/>
        </authorList>
    </citation>
    <scope>NUCLEOTIDE SEQUENCE [LARGE SCALE GENOMIC DNA]</scope>
    <source>
        <strain evidence="2 3">1933P</strain>
    </source>
</reference>